<dbReference type="STRING" id="946122.A0A0C2WYF5"/>
<evidence type="ECO:0000313" key="2">
    <source>
        <dbReference type="Proteomes" id="UP000054549"/>
    </source>
</evidence>
<organism evidence="1 2">
    <name type="scientific">Amanita muscaria (strain Koide BX008)</name>
    <dbReference type="NCBI Taxonomy" id="946122"/>
    <lineage>
        <taxon>Eukaryota</taxon>
        <taxon>Fungi</taxon>
        <taxon>Dikarya</taxon>
        <taxon>Basidiomycota</taxon>
        <taxon>Agaricomycotina</taxon>
        <taxon>Agaricomycetes</taxon>
        <taxon>Agaricomycetidae</taxon>
        <taxon>Agaricales</taxon>
        <taxon>Pluteineae</taxon>
        <taxon>Amanitaceae</taxon>
        <taxon>Amanita</taxon>
    </lineage>
</organism>
<dbReference type="EMBL" id="KN818284">
    <property type="protein sequence ID" value="KIL61433.1"/>
    <property type="molecule type" value="Genomic_DNA"/>
</dbReference>
<dbReference type="OrthoDB" id="3263038at2759"/>
<dbReference type="Pfam" id="PF14223">
    <property type="entry name" value="Retrotran_gag_2"/>
    <property type="match status" value="1"/>
</dbReference>
<protein>
    <submittedName>
        <fullName evidence="1">Uncharacterized protein</fullName>
    </submittedName>
</protein>
<gene>
    <name evidence="1" type="ORF">M378DRAFT_46616</name>
</gene>
<dbReference type="InParanoid" id="A0A0C2WYF5"/>
<name>A0A0C2WYF5_AMAMK</name>
<sequence length="137" mass="15418">MTATALADQLSSSVPRLDSSGKNWAIFSIRFQDAVEAKGFWGHFDGTEPCPQSAMKDKPTPDESAAINRWTREEMSAKSLLSQKLPDSTLLRIRGKKSVKERWDEVVTEFTEKGTYAQTELRSKFLDSRCSDKGNVR</sequence>
<accession>A0A0C2WYF5</accession>
<dbReference type="HOGENOM" id="CLU_078575_1_2_1"/>
<evidence type="ECO:0000313" key="1">
    <source>
        <dbReference type="EMBL" id="KIL61433.1"/>
    </source>
</evidence>
<reference evidence="1 2" key="1">
    <citation type="submission" date="2014-04" db="EMBL/GenBank/DDBJ databases">
        <title>Evolutionary Origins and Diversification of the Mycorrhizal Mutualists.</title>
        <authorList>
            <consortium name="DOE Joint Genome Institute"/>
            <consortium name="Mycorrhizal Genomics Consortium"/>
            <person name="Kohler A."/>
            <person name="Kuo A."/>
            <person name="Nagy L.G."/>
            <person name="Floudas D."/>
            <person name="Copeland A."/>
            <person name="Barry K.W."/>
            <person name="Cichocki N."/>
            <person name="Veneault-Fourrey C."/>
            <person name="LaButti K."/>
            <person name="Lindquist E.A."/>
            <person name="Lipzen A."/>
            <person name="Lundell T."/>
            <person name="Morin E."/>
            <person name="Murat C."/>
            <person name="Riley R."/>
            <person name="Ohm R."/>
            <person name="Sun H."/>
            <person name="Tunlid A."/>
            <person name="Henrissat B."/>
            <person name="Grigoriev I.V."/>
            <person name="Hibbett D.S."/>
            <person name="Martin F."/>
        </authorList>
    </citation>
    <scope>NUCLEOTIDE SEQUENCE [LARGE SCALE GENOMIC DNA]</scope>
    <source>
        <strain evidence="1 2">Koide BX008</strain>
    </source>
</reference>
<feature type="non-terminal residue" evidence="1">
    <location>
        <position position="137"/>
    </location>
</feature>
<dbReference type="AlphaFoldDB" id="A0A0C2WYF5"/>
<dbReference type="Proteomes" id="UP000054549">
    <property type="component" value="Unassembled WGS sequence"/>
</dbReference>
<keyword evidence="2" id="KW-1185">Reference proteome</keyword>
<proteinExistence type="predicted"/>